<keyword evidence="6 8" id="KW-1133">Transmembrane helix</keyword>
<feature type="transmembrane region" description="Helical" evidence="8">
    <location>
        <begin position="92"/>
        <end position="109"/>
    </location>
</feature>
<evidence type="ECO:0000256" key="8">
    <source>
        <dbReference type="SAM" id="Phobius"/>
    </source>
</evidence>
<keyword evidence="2" id="KW-1003">Cell membrane</keyword>
<feature type="transmembrane region" description="Helical" evidence="8">
    <location>
        <begin position="116"/>
        <end position="137"/>
    </location>
</feature>
<feature type="transmembrane region" description="Helical" evidence="8">
    <location>
        <begin position="376"/>
        <end position="394"/>
    </location>
</feature>
<evidence type="ECO:0000256" key="2">
    <source>
        <dbReference type="ARBA" id="ARBA00022475"/>
    </source>
</evidence>
<evidence type="ECO:0000256" key="1">
    <source>
        <dbReference type="ARBA" id="ARBA00004651"/>
    </source>
</evidence>
<evidence type="ECO:0000313" key="10">
    <source>
        <dbReference type="EMBL" id="UUY04066.1"/>
    </source>
</evidence>
<protein>
    <submittedName>
        <fullName evidence="10">Glycosyltransferase family 39 protein</fullName>
    </submittedName>
</protein>
<evidence type="ECO:0000256" key="6">
    <source>
        <dbReference type="ARBA" id="ARBA00022989"/>
    </source>
</evidence>
<evidence type="ECO:0000256" key="4">
    <source>
        <dbReference type="ARBA" id="ARBA00022679"/>
    </source>
</evidence>
<dbReference type="InterPro" id="IPR038731">
    <property type="entry name" value="RgtA/B/C-like"/>
</dbReference>
<feature type="transmembrane region" description="Helical" evidence="8">
    <location>
        <begin position="202"/>
        <end position="230"/>
    </location>
</feature>
<organism evidence="10 11">
    <name type="scientific">Svornostia abyssi</name>
    <dbReference type="NCBI Taxonomy" id="2898438"/>
    <lineage>
        <taxon>Bacteria</taxon>
        <taxon>Bacillati</taxon>
        <taxon>Actinomycetota</taxon>
        <taxon>Thermoleophilia</taxon>
        <taxon>Solirubrobacterales</taxon>
        <taxon>Baekduiaceae</taxon>
        <taxon>Svornostia</taxon>
    </lineage>
</organism>
<feature type="transmembrane region" description="Helical" evidence="8">
    <location>
        <begin position="401"/>
        <end position="420"/>
    </location>
</feature>
<evidence type="ECO:0000256" key="5">
    <source>
        <dbReference type="ARBA" id="ARBA00022692"/>
    </source>
</evidence>
<sequence>MRRSPVALLIALQLVLLGAAGLVTVARFPVWALVDELAHFDYAVTIGQDARLPVLDEDVVSSDALALGGQTGEDPAQLGLRGESYEAFQPPLYYALLAPVAAAGGERMATVRIMRAVGLVLLGIGTWLTWLLALRVFDDDDDPLAAPAAFALALCVFFLPAFVIRGVTIANTALALPLALAVVLLCWDALEREDVRRLLAAGVVLGLALLTRLELAVLAPLLAGVAWLLWRRGAVRTAPALGAVAAPLVLLAPWLAWNLHRYGALTASDLARDMQEPALNPTGATYGASDLIDGAKRVFGGALPEEWWSRYLSAGWRVARDVLAAVVIVGPAVLAAVRPPERITRALAFLVAPLVLTAAALAFVLLAGQFDLLKPRYLHPVLPAYALFVALVLRRWLSARGIALVAAVGTAGLAILWLVVAGGPTYTGA</sequence>
<dbReference type="PANTHER" id="PTHR33908:SF11">
    <property type="entry name" value="MEMBRANE PROTEIN"/>
    <property type="match status" value="1"/>
</dbReference>
<keyword evidence="5 8" id="KW-0812">Transmembrane</keyword>
<evidence type="ECO:0000259" key="9">
    <source>
        <dbReference type="Pfam" id="PF13231"/>
    </source>
</evidence>
<dbReference type="PANTHER" id="PTHR33908">
    <property type="entry name" value="MANNOSYLTRANSFERASE YKCB-RELATED"/>
    <property type="match status" value="1"/>
</dbReference>
<evidence type="ECO:0000313" key="11">
    <source>
        <dbReference type="Proteomes" id="UP001058860"/>
    </source>
</evidence>
<feature type="transmembrane region" description="Helical" evidence="8">
    <location>
        <begin position="143"/>
        <end position="164"/>
    </location>
</feature>
<dbReference type="EMBL" id="CP088295">
    <property type="protein sequence ID" value="UUY04066.1"/>
    <property type="molecule type" value="Genomic_DNA"/>
</dbReference>
<dbReference type="Proteomes" id="UP001058860">
    <property type="component" value="Chromosome"/>
</dbReference>
<keyword evidence="4" id="KW-0808">Transferase</keyword>
<comment type="subcellular location">
    <subcellularLocation>
        <location evidence="1">Cell membrane</location>
        <topology evidence="1">Multi-pass membrane protein</topology>
    </subcellularLocation>
</comment>
<proteinExistence type="predicted"/>
<feature type="transmembrane region" description="Helical" evidence="8">
    <location>
        <begin position="318"/>
        <end position="337"/>
    </location>
</feature>
<dbReference type="Pfam" id="PF13231">
    <property type="entry name" value="PMT_2"/>
    <property type="match status" value="1"/>
</dbReference>
<keyword evidence="3" id="KW-0328">Glycosyltransferase</keyword>
<keyword evidence="7 8" id="KW-0472">Membrane</keyword>
<gene>
    <name evidence="10" type="ORF">LRS13_00620</name>
</gene>
<feature type="transmembrane region" description="Helical" evidence="8">
    <location>
        <begin position="237"/>
        <end position="257"/>
    </location>
</feature>
<keyword evidence="11" id="KW-1185">Reference proteome</keyword>
<evidence type="ECO:0000256" key="3">
    <source>
        <dbReference type="ARBA" id="ARBA00022676"/>
    </source>
</evidence>
<name>A0ABY5PHF1_9ACTN</name>
<reference evidence="11" key="1">
    <citation type="submission" date="2021-11" db="EMBL/GenBank/DDBJ databases">
        <title>Cultivation dependent microbiological survey of springs from the worlds oldest radium mine currently devoted to the extraction of radon-saturated water.</title>
        <authorList>
            <person name="Kapinusova G."/>
            <person name="Smrhova T."/>
            <person name="Strejcek M."/>
            <person name="Suman J."/>
            <person name="Jani K."/>
            <person name="Pajer P."/>
            <person name="Uhlik O."/>
        </authorList>
    </citation>
    <scope>NUCLEOTIDE SEQUENCE [LARGE SCALE GENOMIC DNA]</scope>
    <source>
        <strain evidence="11">J379</strain>
    </source>
</reference>
<feature type="transmembrane region" description="Helical" evidence="8">
    <location>
        <begin position="171"/>
        <end position="190"/>
    </location>
</feature>
<accession>A0ABY5PHF1</accession>
<feature type="domain" description="Glycosyltransferase RgtA/B/C/D-like" evidence="9">
    <location>
        <begin position="89"/>
        <end position="257"/>
    </location>
</feature>
<evidence type="ECO:0000256" key="7">
    <source>
        <dbReference type="ARBA" id="ARBA00023136"/>
    </source>
</evidence>
<feature type="transmembrane region" description="Helical" evidence="8">
    <location>
        <begin position="349"/>
        <end position="370"/>
    </location>
</feature>
<dbReference type="InterPro" id="IPR050297">
    <property type="entry name" value="LipidA_mod_glycosyltrf_83"/>
</dbReference>